<proteinExistence type="inferred from homology"/>
<reference evidence="7 8" key="1">
    <citation type="submission" date="2017-07" db="EMBL/GenBank/DDBJ databases">
        <title>Draft genome sequence of aerobic hyperthermophilic archaea, Pyrobaculum aerophilum YKB31 and YKB32.</title>
        <authorList>
            <person name="Mochizuki T."/>
            <person name="Berliner A.J."/>
            <person name="Yoshida-Takashima Y."/>
            <person name="Takaki Y."/>
            <person name="Nunoura T."/>
            <person name="Takai K."/>
        </authorList>
    </citation>
    <scope>NUCLEOTIDE SEQUENCE [LARGE SCALE GENOMIC DNA]</scope>
    <source>
        <strain evidence="5 8">YKB31</strain>
        <strain evidence="6 7">YKB32</strain>
    </source>
</reference>
<evidence type="ECO:0000256" key="1">
    <source>
        <dbReference type="ARBA" id="ARBA00008416"/>
    </source>
</evidence>
<dbReference type="Pfam" id="PF05726">
    <property type="entry name" value="Pirin_C"/>
    <property type="match status" value="1"/>
</dbReference>
<dbReference type="Pfam" id="PF02678">
    <property type="entry name" value="Pirin"/>
    <property type="match status" value="1"/>
</dbReference>
<protein>
    <recommendedName>
        <fullName evidence="9">Pirin family protein</fullName>
    </recommendedName>
</protein>
<dbReference type="RefSeq" id="WP_116421615.1">
    <property type="nucleotide sequence ID" value="NZ_NMUE01000035.1"/>
</dbReference>
<dbReference type="Proteomes" id="UP000257123">
    <property type="component" value="Unassembled WGS sequence"/>
</dbReference>
<dbReference type="Gene3D" id="2.60.120.10">
    <property type="entry name" value="Jelly Rolls"/>
    <property type="match status" value="2"/>
</dbReference>
<dbReference type="AlphaFoldDB" id="A0A371R4J0"/>
<dbReference type="PIRSF" id="PIRSF006232">
    <property type="entry name" value="Pirin"/>
    <property type="match status" value="1"/>
</dbReference>
<evidence type="ECO:0000313" key="7">
    <source>
        <dbReference type="Proteomes" id="UP000256877"/>
    </source>
</evidence>
<dbReference type="InterPro" id="IPR011051">
    <property type="entry name" value="RmlC_Cupin_sf"/>
</dbReference>
<dbReference type="InterPro" id="IPR003829">
    <property type="entry name" value="Pirin_N_dom"/>
</dbReference>
<dbReference type="PANTHER" id="PTHR13903:SF8">
    <property type="entry name" value="PIRIN"/>
    <property type="match status" value="1"/>
</dbReference>
<dbReference type="EMBL" id="NMUE01000035">
    <property type="protein sequence ID" value="RFA94552.1"/>
    <property type="molecule type" value="Genomic_DNA"/>
</dbReference>
<name>A0A371R4J0_9CREN</name>
<comment type="similarity">
    <text evidence="1 2">Belongs to the pirin family.</text>
</comment>
<dbReference type="InterPro" id="IPR008778">
    <property type="entry name" value="Pirin_C_dom"/>
</dbReference>
<dbReference type="SUPFAM" id="SSF51182">
    <property type="entry name" value="RmlC-like cupins"/>
    <property type="match status" value="1"/>
</dbReference>
<organism evidence="6 7">
    <name type="scientific">Pyrobaculum aerophilum</name>
    <dbReference type="NCBI Taxonomy" id="13773"/>
    <lineage>
        <taxon>Archaea</taxon>
        <taxon>Thermoproteota</taxon>
        <taxon>Thermoprotei</taxon>
        <taxon>Thermoproteales</taxon>
        <taxon>Thermoproteaceae</taxon>
        <taxon>Pyrobaculum</taxon>
    </lineage>
</organism>
<evidence type="ECO:0000256" key="2">
    <source>
        <dbReference type="RuleBase" id="RU003457"/>
    </source>
</evidence>
<dbReference type="CDD" id="cd02909">
    <property type="entry name" value="cupin_pirin_N"/>
    <property type="match status" value="1"/>
</dbReference>
<evidence type="ECO:0000313" key="5">
    <source>
        <dbReference type="EMBL" id="RFA94552.1"/>
    </source>
</evidence>
<dbReference type="OrthoDB" id="23530at2157"/>
<feature type="domain" description="Pirin C-terminal" evidence="4">
    <location>
        <begin position="181"/>
        <end position="279"/>
    </location>
</feature>
<evidence type="ECO:0000313" key="8">
    <source>
        <dbReference type="Proteomes" id="UP000257123"/>
    </source>
</evidence>
<evidence type="ECO:0000259" key="4">
    <source>
        <dbReference type="Pfam" id="PF05726"/>
    </source>
</evidence>
<evidence type="ECO:0000313" key="6">
    <source>
        <dbReference type="EMBL" id="RFA98667.1"/>
    </source>
</evidence>
<comment type="caution">
    <text evidence="6">The sequence shown here is derived from an EMBL/GenBank/DDBJ whole genome shotgun (WGS) entry which is preliminary data.</text>
</comment>
<dbReference type="InterPro" id="IPR014710">
    <property type="entry name" value="RmlC-like_jellyroll"/>
</dbReference>
<dbReference type="PANTHER" id="PTHR13903">
    <property type="entry name" value="PIRIN-RELATED"/>
    <property type="match status" value="1"/>
</dbReference>
<gene>
    <name evidence="5" type="ORF">CGL51_09935</name>
    <name evidence="6" type="ORF">CGL52_06525</name>
</gene>
<dbReference type="CDD" id="cd02247">
    <property type="entry name" value="cupin_pirin_C"/>
    <property type="match status" value="1"/>
</dbReference>
<dbReference type="Proteomes" id="UP000256877">
    <property type="component" value="Unassembled WGS sequence"/>
</dbReference>
<accession>A0A371R4J0</accession>
<evidence type="ECO:0000259" key="3">
    <source>
        <dbReference type="Pfam" id="PF02678"/>
    </source>
</evidence>
<dbReference type="EMBL" id="NMUF01000014">
    <property type="protein sequence ID" value="RFA98667.1"/>
    <property type="molecule type" value="Genomic_DNA"/>
</dbReference>
<sequence length="289" mass="32534">MEIELLLKGLWTRDGAGVRLYRVFGDPTLAELTDPFLLLDHFGSRYPHEYLAGFPWHPHRGIQTITYLLKGEVHHEDSEGNRGVLGPGDLQWMNAGSGIFHSEMPRPYRQDPEISGFQLWVNLPRAKKMSDPFYKNLKSGSMPKLRTDEGATVRLISGRLREPGTGVVEGPVKELPIPVIYMDVEVPAGVEFAFEVEEGWRTLVYNFGGPAVVQKKRIEDKSLVIMSTDGGVLTVRGPARFLLLSGRPIGEPIAWRGPIVMNTWEEIRQAFLDLERGTFIKKRASVEDI</sequence>
<evidence type="ECO:0008006" key="9">
    <source>
        <dbReference type="Google" id="ProtNLM"/>
    </source>
</evidence>
<dbReference type="InterPro" id="IPR012093">
    <property type="entry name" value="Pirin"/>
</dbReference>
<feature type="domain" description="Pirin N-terminal" evidence="3">
    <location>
        <begin position="18"/>
        <end position="121"/>
    </location>
</feature>